<reference evidence="2 3" key="1">
    <citation type="submission" date="2019-07" db="EMBL/GenBank/DDBJ databases">
        <title>Pseudomonas mangiferae sp. nov., isolated from bark of mango tree in Thailand.</title>
        <authorList>
            <person name="Srisuk N."/>
            <person name="Anurat P."/>
        </authorList>
    </citation>
    <scope>NUCLEOTIDE SEQUENCE [LARGE SCALE GENOMIC DNA]</scope>
    <source>
        <strain evidence="2 3">DMKU_BBB3-04</strain>
    </source>
</reference>
<dbReference type="RefSeq" id="WP_143490184.1">
    <property type="nucleotide sequence ID" value="NZ_VJOY01000023.1"/>
</dbReference>
<dbReference type="OrthoDB" id="5763254at2"/>
<dbReference type="AlphaFoldDB" id="A0A553GTW8"/>
<sequence>MKKSLPKAIALAASLGAAASAHAVNHNPEGLGQVLLYPVYTTEAGNFSTIHVTNTTAEYKAVKVRFLEGMNSQEVLDFNLYLSPFDVWTGVVTQTTDGAKLTTQDTSCTVGAIPADGVSFSTVLFDGRTGVTADSVKTADRTRVGHIEVIEMGIIDRASDNANVIAARNAILHTNGVPGGCGVLSSAWNSTGFWRNNAALGMLPPTGGLYGSVTLVNVDAGSEIAADAVALDNWSGIQQHANPGDEAPSLNAGDPVAYFKNGTTSNFNTGIDAVSAVLMKTNLVNDYAVGAGLNAQTDFVVTFPTKRAYVNTGTTTANAPFTAPWDPATSTACEAIGISYWDREEQTAIIDENQFSPRPPVPGLALCHETNILGVGDSNLLGGQHVRATLAINSFQTGWMQVAFTNAGNILTPIGGDTTVINGLPAIGFSAINIQNGDVGGLLSNYSASYLHKAVTSRDYQEL</sequence>
<keyword evidence="3" id="KW-1185">Reference proteome</keyword>
<dbReference type="Proteomes" id="UP000315235">
    <property type="component" value="Unassembled WGS sequence"/>
</dbReference>
<feature type="chain" id="PRO_5021957443" evidence="1">
    <location>
        <begin position="24"/>
        <end position="463"/>
    </location>
</feature>
<keyword evidence="1" id="KW-0732">Signal</keyword>
<feature type="signal peptide" evidence="1">
    <location>
        <begin position="1"/>
        <end position="23"/>
    </location>
</feature>
<evidence type="ECO:0000256" key="1">
    <source>
        <dbReference type="SAM" id="SignalP"/>
    </source>
</evidence>
<organism evidence="2 3">
    <name type="scientific">Pseudomonas mangiferae</name>
    <dbReference type="NCBI Taxonomy" id="2593654"/>
    <lineage>
        <taxon>Bacteria</taxon>
        <taxon>Pseudomonadati</taxon>
        <taxon>Pseudomonadota</taxon>
        <taxon>Gammaproteobacteria</taxon>
        <taxon>Pseudomonadales</taxon>
        <taxon>Pseudomonadaceae</taxon>
        <taxon>Pseudomonas</taxon>
    </lineage>
</organism>
<accession>A0A553GTW8</accession>
<name>A0A553GTW8_9PSED</name>
<comment type="caution">
    <text evidence="2">The sequence shown here is derived from an EMBL/GenBank/DDBJ whole genome shotgun (WGS) entry which is preliminary data.</text>
</comment>
<dbReference type="EMBL" id="VJOY01000023">
    <property type="protein sequence ID" value="TRX72955.1"/>
    <property type="molecule type" value="Genomic_DNA"/>
</dbReference>
<evidence type="ECO:0000313" key="2">
    <source>
        <dbReference type="EMBL" id="TRX72955.1"/>
    </source>
</evidence>
<proteinExistence type="predicted"/>
<protein>
    <submittedName>
        <fullName evidence="2">Uncharacterized protein</fullName>
    </submittedName>
</protein>
<gene>
    <name evidence="2" type="ORF">FM069_20075</name>
</gene>
<evidence type="ECO:0000313" key="3">
    <source>
        <dbReference type="Proteomes" id="UP000315235"/>
    </source>
</evidence>